<comment type="subcellular location">
    <subcellularLocation>
        <location evidence="1">Membrane</location>
        <topology evidence="1">Single-pass membrane protein</topology>
    </subcellularLocation>
    <subcellularLocation>
        <location evidence="2">Secreted</location>
    </subcellularLocation>
</comment>
<evidence type="ECO:0000256" key="9">
    <source>
        <dbReference type="ARBA" id="ARBA00023157"/>
    </source>
</evidence>
<evidence type="ECO:0000256" key="2">
    <source>
        <dbReference type="ARBA" id="ARBA00004613"/>
    </source>
</evidence>
<dbReference type="GO" id="GO:0016020">
    <property type="term" value="C:membrane"/>
    <property type="evidence" value="ECO:0007669"/>
    <property type="project" value="UniProtKB-SubCell"/>
</dbReference>
<gene>
    <name evidence="12" type="primary">LOC116305793</name>
</gene>
<keyword evidence="8 10" id="KW-0472">Membrane</keyword>
<dbReference type="Gene3D" id="2.20.100.10">
    <property type="entry name" value="Thrombospondin type-1 (TSP1) repeat"/>
    <property type="match status" value="1"/>
</dbReference>
<organism evidence="11 12">
    <name type="scientific">Actinia tenebrosa</name>
    <name type="common">Australian red waratah sea anemone</name>
    <dbReference type="NCBI Taxonomy" id="6105"/>
    <lineage>
        <taxon>Eukaryota</taxon>
        <taxon>Metazoa</taxon>
        <taxon>Cnidaria</taxon>
        <taxon>Anthozoa</taxon>
        <taxon>Hexacorallia</taxon>
        <taxon>Actiniaria</taxon>
        <taxon>Actiniidae</taxon>
        <taxon>Actinia</taxon>
    </lineage>
</organism>
<dbReference type="PANTHER" id="PTHR22906">
    <property type="entry name" value="PROPERDIN"/>
    <property type="match status" value="1"/>
</dbReference>
<keyword evidence="7 10" id="KW-1133">Transmembrane helix</keyword>
<keyword evidence="11" id="KW-1185">Reference proteome</keyword>
<dbReference type="InterPro" id="IPR052065">
    <property type="entry name" value="Compl_asym_regulator"/>
</dbReference>
<evidence type="ECO:0000313" key="12">
    <source>
        <dbReference type="RefSeq" id="XP_031571625.1"/>
    </source>
</evidence>
<keyword evidence="3" id="KW-0964">Secreted</keyword>
<dbReference type="RefSeq" id="XP_031571625.1">
    <property type="nucleotide sequence ID" value="XM_031715765.1"/>
</dbReference>
<evidence type="ECO:0000256" key="10">
    <source>
        <dbReference type="SAM" id="Phobius"/>
    </source>
</evidence>
<evidence type="ECO:0000256" key="3">
    <source>
        <dbReference type="ARBA" id="ARBA00022525"/>
    </source>
</evidence>
<dbReference type="PANTHER" id="PTHR22906:SF43">
    <property type="entry name" value="PROPERDIN"/>
    <property type="match status" value="1"/>
</dbReference>
<dbReference type="PRINTS" id="PR01705">
    <property type="entry name" value="TSP1REPEAT"/>
</dbReference>
<dbReference type="InterPro" id="IPR036383">
    <property type="entry name" value="TSP1_rpt_sf"/>
</dbReference>
<sequence>MLDGLRLTFICIILEIILIILGMAKTEFIHLGCFEDSMGQRGLPIFLGYVASIQECADKVAKENFVVFGLQLRTECWSGPNGKETYDRNGPSDRCINGTGNDLAFNAYKHLPVNGSWSIWTPWEACSVTCGGGSQSRNRTCSNPPPSFGGLDCTGVNKETRKCGTKYCPACRSIIYEPIADPNKILTNHGIEVHMTESDQMCRIKCYLNYDCVSYNLGPSPTPGMMVCQLNDADRYQHPQDYQERPGYSYRGIEVSISTFYLGLFNLACTVRYCNPSRSIVNLGESQRLKWNLEVRH</sequence>
<dbReference type="InParanoid" id="A0A6P8J1F4"/>
<accession>A0A6P8J1F4</accession>
<proteinExistence type="predicted"/>
<dbReference type="FunFam" id="2.20.100.10:FF:000007">
    <property type="entry name" value="Thrombospondin 1"/>
    <property type="match status" value="1"/>
</dbReference>
<dbReference type="GeneID" id="116305793"/>
<name>A0A6P8J1F4_ACTTE</name>
<dbReference type="InterPro" id="IPR000884">
    <property type="entry name" value="TSP1_rpt"/>
</dbReference>
<dbReference type="KEGG" id="aten:116305793"/>
<dbReference type="Pfam" id="PF00090">
    <property type="entry name" value="TSP_1"/>
    <property type="match status" value="1"/>
</dbReference>
<evidence type="ECO:0000256" key="8">
    <source>
        <dbReference type="ARBA" id="ARBA00023136"/>
    </source>
</evidence>
<keyword evidence="4 10" id="KW-0812">Transmembrane</keyword>
<evidence type="ECO:0000256" key="6">
    <source>
        <dbReference type="ARBA" id="ARBA00022737"/>
    </source>
</evidence>
<feature type="transmembrane region" description="Helical" evidence="10">
    <location>
        <begin position="7"/>
        <end position="24"/>
    </location>
</feature>
<evidence type="ECO:0000313" key="11">
    <source>
        <dbReference type="Proteomes" id="UP000515163"/>
    </source>
</evidence>
<evidence type="ECO:0000256" key="5">
    <source>
        <dbReference type="ARBA" id="ARBA00022729"/>
    </source>
</evidence>
<evidence type="ECO:0000256" key="4">
    <source>
        <dbReference type="ARBA" id="ARBA00022692"/>
    </source>
</evidence>
<keyword evidence="6" id="KW-0677">Repeat</keyword>
<keyword evidence="9" id="KW-1015">Disulfide bond</keyword>
<dbReference type="PROSITE" id="PS50092">
    <property type="entry name" value="TSP1"/>
    <property type="match status" value="1"/>
</dbReference>
<dbReference type="SUPFAM" id="SSF82895">
    <property type="entry name" value="TSP-1 type 1 repeat"/>
    <property type="match status" value="1"/>
</dbReference>
<evidence type="ECO:0000256" key="7">
    <source>
        <dbReference type="ARBA" id="ARBA00022989"/>
    </source>
</evidence>
<protein>
    <submittedName>
        <fullName evidence="12">SCO-spondin-like isoform X1</fullName>
    </submittedName>
</protein>
<evidence type="ECO:0000256" key="1">
    <source>
        <dbReference type="ARBA" id="ARBA00004167"/>
    </source>
</evidence>
<dbReference type="SMART" id="SM00209">
    <property type="entry name" value="TSP1"/>
    <property type="match status" value="1"/>
</dbReference>
<dbReference type="AlphaFoldDB" id="A0A6P8J1F4"/>
<reference evidence="12" key="1">
    <citation type="submission" date="2025-08" db="UniProtKB">
        <authorList>
            <consortium name="RefSeq"/>
        </authorList>
    </citation>
    <scope>IDENTIFICATION</scope>
    <source>
        <tissue evidence="12">Tentacle</tissue>
    </source>
</reference>
<dbReference type="Proteomes" id="UP000515163">
    <property type="component" value="Unplaced"/>
</dbReference>
<dbReference type="OrthoDB" id="5966059at2759"/>
<keyword evidence="5" id="KW-0732">Signal</keyword>